<evidence type="ECO:0000313" key="2">
    <source>
        <dbReference type="EMBL" id="CAB0041398.1"/>
    </source>
</evidence>
<protein>
    <submittedName>
        <fullName evidence="2">Uncharacterized protein</fullName>
    </submittedName>
</protein>
<organism evidence="2 3">
    <name type="scientific">Trichogramma brassicae</name>
    <dbReference type="NCBI Taxonomy" id="86971"/>
    <lineage>
        <taxon>Eukaryota</taxon>
        <taxon>Metazoa</taxon>
        <taxon>Ecdysozoa</taxon>
        <taxon>Arthropoda</taxon>
        <taxon>Hexapoda</taxon>
        <taxon>Insecta</taxon>
        <taxon>Pterygota</taxon>
        <taxon>Neoptera</taxon>
        <taxon>Endopterygota</taxon>
        <taxon>Hymenoptera</taxon>
        <taxon>Apocrita</taxon>
        <taxon>Proctotrupomorpha</taxon>
        <taxon>Chalcidoidea</taxon>
        <taxon>Trichogrammatidae</taxon>
        <taxon>Trichogramma</taxon>
    </lineage>
</organism>
<keyword evidence="3" id="KW-1185">Reference proteome</keyword>
<feature type="compositionally biased region" description="Low complexity" evidence="1">
    <location>
        <begin position="18"/>
        <end position="28"/>
    </location>
</feature>
<sequence>MRLTKWKFWATRQRRIFSPSSSKSARNSPRPRRRHRQVQGDQEGGGAGQAEQAELNQGTTLHEVTMKPSQADVVKMLEQFNFASYISSKKFNEEFRYTADLIKGRIVAYLLKKRVNHEVHKFSSMVTLWLPRIRRSPYLFRARAFLKFTAPTKIIRTRATPAALLSRAASRISAATSKAGANFSTRTHILHTLSWRRLIIIHTFIQRETGWHIAKKRRHRDPHHDDEGQRIDQAAASHLVLVSSDLDDGGGVASSSGYGRANLSLSETTGTASKTTSLVTGDLHDGGGVATASGDGVSSVALEGATVGQSAETTAATSLLAAGDLDDGGGVAAGSGYGRSGVTLEDTVVAETTGTTTVDDSSLESADLDRRVATTATDADETTLAQGTAATSATVVDHSALEAGDVDLCEKIKLPRESTAFSSLIFDAMLLTSPGTADQCNDQENYCGLHLGLLCFGTECAFSEISRGFYTRRIFVVLLGANSKF</sequence>
<evidence type="ECO:0000313" key="3">
    <source>
        <dbReference type="Proteomes" id="UP000479190"/>
    </source>
</evidence>
<name>A0A6H5IUY0_9HYME</name>
<accession>A0A6H5IUY0</accession>
<dbReference type="AlphaFoldDB" id="A0A6H5IUY0"/>
<reference evidence="2 3" key="1">
    <citation type="submission" date="2020-02" db="EMBL/GenBank/DDBJ databases">
        <authorList>
            <person name="Ferguson B K."/>
        </authorList>
    </citation>
    <scope>NUCLEOTIDE SEQUENCE [LARGE SCALE GENOMIC DNA]</scope>
</reference>
<feature type="region of interest" description="Disordered" evidence="1">
    <location>
        <begin position="18"/>
        <end position="51"/>
    </location>
</feature>
<proteinExistence type="predicted"/>
<evidence type="ECO:0000256" key="1">
    <source>
        <dbReference type="SAM" id="MobiDB-lite"/>
    </source>
</evidence>
<dbReference type="EMBL" id="CADCXV010001116">
    <property type="protein sequence ID" value="CAB0041398.1"/>
    <property type="molecule type" value="Genomic_DNA"/>
</dbReference>
<dbReference type="Proteomes" id="UP000479190">
    <property type="component" value="Unassembled WGS sequence"/>
</dbReference>
<gene>
    <name evidence="2" type="ORF">TBRA_LOCUS13066</name>
</gene>